<feature type="transmembrane region" description="Helical" evidence="5">
    <location>
        <begin position="50"/>
        <end position="77"/>
    </location>
</feature>
<feature type="transmembrane region" description="Helical" evidence="5">
    <location>
        <begin position="83"/>
        <end position="105"/>
    </location>
</feature>
<accession>A0A8J4E283</accession>
<dbReference type="EMBL" id="BOPG01000037">
    <property type="protein sequence ID" value="GIJ58633.1"/>
    <property type="molecule type" value="Genomic_DNA"/>
</dbReference>
<dbReference type="InterPro" id="IPR019109">
    <property type="entry name" value="MamF_MmsF"/>
</dbReference>
<reference evidence="6" key="1">
    <citation type="submission" date="2021-01" db="EMBL/GenBank/DDBJ databases">
        <title>Whole genome shotgun sequence of Virgisporangium aurantiacum NBRC 16421.</title>
        <authorList>
            <person name="Komaki H."/>
            <person name="Tamura T."/>
        </authorList>
    </citation>
    <scope>NUCLEOTIDE SEQUENCE</scope>
    <source>
        <strain evidence="6">NBRC 16421</strain>
    </source>
</reference>
<name>A0A8J4E283_9ACTN</name>
<evidence type="ECO:0008006" key="8">
    <source>
        <dbReference type="Google" id="ProtNLM"/>
    </source>
</evidence>
<evidence type="ECO:0000256" key="3">
    <source>
        <dbReference type="ARBA" id="ARBA00022989"/>
    </source>
</evidence>
<dbReference type="Proteomes" id="UP000612585">
    <property type="component" value="Unassembled WGS sequence"/>
</dbReference>
<comment type="subcellular location">
    <subcellularLocation>
        <location evidence="1">Membrane</location>
        <topology evidence="1">Multi-pass membrane protein</topology>
    </subcellularLocation>
</comment>
<evidence type="ECO:0000256" key="2">
    <source>
        <dbReference type="ARBA" id="ARBA00022692"/>
    </source>
</evidence>
<evidence type="ECO:0000256" key="1">
    <source>
        <dbReference type="ARBA" id="ARBA00004141"/>
    </source>
</evidence>
<evidence type="ECO:0000256" key="4">
    <source>
        <dbReference type="ARBA" id="ARBA00023136"/>
    </source>
</evidence>
<gene>
    <name evidence="6" type="ORF">Vau01_061490</name>
</gene>
<proteinExistence type="predicted"/>
<keyword evidence="4 5" id="KW-0472">Membrane</keyword>
<keyword evidence="2 5" id="KW-0812">Transmembrane</keyword>
<evidence type="ECO:0000256" key="5">
    <source>
        <dbReference type="SAM" id="Phobius"/>
    </source>
</evidence>
<dbReference type="RefSeq" id="WP_203999670.1">
    <property type="nucleotide sequence ID" value="NZ_BOPG01000037.1"/>
</dbReference>
<organism evidence="6 7">
    <name type="scientific">Virgisporangium aurantiacum</name>
    <dbReference type="NCBI Taxonomy" id="175570"/>
    <lineage>
        <taxon>Bacteria</taxon>
        <taxon>Bacillati</taxon>
        <taxon>Actinomycetota</taxon>
        <taxon>Actinomycetes</taxon>
        <taxon>Micromonosporales</taxon>
        <taxon>Micromonosporaceae</taxon>
        <taxon>Virgisporangium</taxon>
    </lineage>
</organism>
<feature type="transmembrane region" description="Helical" evidence="5">
    <location>
        <begin position="20"/>
        <end position="38"/>
    </location>
</feature>
<sequence length="123" mass="12850">MTQPSGPGFLVGAEKTWAQVAHFGAVLGLAPALAVFLIKGKGSSAVRAHAAAALNFQIFVSGALVLVSIVRLCGMFLPDVTNWLLTVAWIGVWGAGIAFGVVAGLRANEGKLYRYPIRQTVVS</sequence>
<evidence type="ECO:0000313" key="7">
    <source>
        <dbReference type="Proteomes" id="UP000612585"/>
    </source>
</evidence>
<dbReference type="Pfam" id="PF09685">
    <property type="entry name" value="MamF_MmsF"/>
    <property type="match status" value="1"/>
</dbReference>
<dbReference type="AlphaFoldDB" id="A0A8J4E283"/>
<comment type="caution">
    <text evidence="6">The sequence shown here is derived from an EMBL/GenBank/DDBJ whole genome shotgun (WGS) entry which is preliminary data.</text>
</comment>
<protein>
    <recommendedName>
        <fullName evidence="8">DUF4870 domain-containing protein</fullName>
    </recommendedName>
</protein>
<evidence type="ECO:0000313" key="6">
    <source>
        <dbReference type="EMBL" id="GIJ58633.1"/>
    </source>
</evidence>
<keyword evidence="3 5" id="KW-1133">Transmembrane helix</keyword>
<keyword evidence="7" id="KW-1185">Reference proteome</keyword>